<evidence type="ECO:0000313" key="2">
    <source>
        <dbReference type="Proteomes" id="UP000789901"/>
    </source>
</evidence>
<keyword evidence="2" id="KW-1185">Reference proteome</keyword>
<name>A0ABM8VZU6_GIGMA</name>
<comment type="caution">
    <text evidence="1">The sequence shown here is derived from an EMBL/GenBank/DDBJ whole genome shotgun (WGS) entry which is preliminary data.</text>
</comment>
<proteinExistence type="predicted"/>
<organism evidence="1 2">
    <name type="scientific">Gigaspora margarita</name>
    <dbReference type="NCBI Taxonomy" id="4874"/>
    <lineage>
        <taxon>Eukaryota</taxon>
        <taxon>Fungi</taxon>
        <taxon>Fungi incertae sedis</taxon>
        <taxon>Mucoromycota</taxon>
        <taxon>Glomeromycotina</taxon>
        <taxon>Glomeromycetes</taxon>
        <taxon>Diversisporales</taxon>
        <taxon>Gigasporaceae</taxon>
        <taxon>Gigaspora</taxon>
    </lineage>
</organism>
<dbReference type="EMBL" id="CAJVQB010000432">
    <property type="protein sequence ID" value="CAG8488621.1"/>
    <property type="molecule type" value="Genomic_DNA"/>
</dbReference>
<protein>
    <submittedName>
        <fullName evidence="1">13773_t:CDS:1</fullName>
    </submittedName>
</protein>
<dbReference type="Proteomes" id="UP000789901">
    <property type="component" value="Unassembled WGS sequence"/>
</dbReference>
<reference evidence="1 2" key="1">
    <citation type="submission" date="2021-06" db="EMBL/GenBank/DDBJ databases">
        <authorList>
            <person name="Kallberg Y."/>
            <person name="Tangrot J."/>
            <person name="Rosling A."/>
        </authorList>
    </citation>
    <scope>NUCLEOTIDE SEQUENCE [LARGE SCALE GENOMIC DNA]</scope>
    <source>
        <strain evidence="1 2">120-4 pot B 10/14</strain>
    </source>
</reference>
<gene>
    <name evidence="1" type="ORF">GMARGA_LOCUS1608</name>
</gene>
<evidence type="ECO:0000313" key="1">
    <source>
        <dbReference type="EMBL" id="CAG8488621.1"/>
    </source>
</evidence>
<accession>A0ABM8VZU6</accession>
<sequence>MEEVIGKFAITNGYDKNSLENSKNKVKELISELNGDNPILAIINNDENVLKKNIINEPYIIRNEIPHRDLTLTRRASRLISHYPYYPGADNSIAEYPDSPDDYLKPLDIIKVRNGAKNEYFFAIYLGKKKCCCLKPDNEGVRLENWNKFLESGEGELTRYHLVIPFIKWESIITNIARSVASNYKKGKYSQCYSNQEHYVWEQITGISYSQEFKFERFLLNTFSKFSSFILGKEIKEDSLINLKEELIKSQKNFEQLEVENIFRIEEIIREIKRSEAE</sequence>